<dbReference type="PROSITE" id="PS51384">
    <property type="entry name" value="FAD_FR"/>
    <property type="match status" value="1"/>
</dbReference>
<dbReference type="InterPro" id="IPR050415">
    <property type="entry name" value="MRET"/>
</dbReference>
<name>A0ABX4NLU0_9LEPT</name>
<dbReference type="InterPro" id="IPR039261">
    <property type="entry name" value="FNR_nucleotide-bd"/>
</dbReference>
<feature type="transmembrane region" description="Helical" evidence="13">
    <location>
        <begin position="75"/>
        <end position="95"/>
    </location>
</feature>
<evidence type="ECO:0000256" key="7">
    <source>
        <dbReference type="ARBA" id="ARBA00022827"/>
    </source>
</evidence>
<accession>A0ABX4NLU0</accession>
<dbReference type="Pfam" id="PF08022">
    <property type="entry name" value="FAD_binding_8"/>
    <property type="match status" value="1"/>
</dbReference>
<feature type="transmembrane region" description="Helical" evidence="13">
    <location>
        <begin position="159"/>
        <end position="180"/>
    </location>
</feature>
<evidence type="ECO:0000256" key="4">
    <source>
        <dbReference type="ARBA" id="ARBA00022692"/>
    </source>
</evidence>
<evidence type="ECO:0000256" key="2">
    <source>
        <dbReference type="ARBA" id="ARBA00004141"/>
    </source>
</evidence>
<dbReference type="InterPro" id="IPR017938">
    <property type="entry name" value="Riboflavin_synthase-like_b-brl"/>
</dbReference>
<evidence type="ECO:0000256" key="11">
    <source>
        <dbReference type="ARBA" id="ARBA00023014"/>
    </source>
</evidence>
<dbReference type="SUPFAM" id="SSF63380">
    <property type="entry name" value="Riboflavin synthase domain-like"/>
    <property type="match status" value="1"/>
</dbReference>
<dbReference type="Gene3D" id="2.40.30.10">
    <property type="entry name" value="Translation factors"/>
    <property type="match status" value="1"/>
</dbReference>
<evidence type="ECO:0000259" key="14">
    <source>
        <dbReference type="PROSITE" id="PS51384"/>
    </source>
</evidence>
<sequence>MKTKKWIFAFILVGCSIFALSPGPIHLIQNPSWLELREQLVYLTGICSMSLMVLSMILSIRLERINRILGGLDKAYVVHRSAGIFASVFVVLHWLTEEVPHWLVELKIIPNPGELGDESKFSELQITLFQAGTAIAEIVFYIFIILIVTALFRRIPYRFFRVTHKLFPGIFLLLAFHAATAQIKEDWMSSPAGYLLCALLAVGSISALVGLFQQIGKSRRIKTSVKDIQHHKSGIFDIHLETVDKPWTHRAGQYAFLRFGDDKEPHPFTIASSSEKNPNELRFVIKGLGDFTKELNNRIRVGQPIDVEGPYGEFTFEDDCERQVWIAGGIGITPFLARLELLSNLGGAKKQIDFWYCTRGELENQFPSSLQNLCKKNGIDFYHLNSNQKEYLTVAKLHAAIGDFENVSIWFCGPEKFATDLRKNLKSRKFNDARFHYDNFSMR</sequence>
<dbReference type="EMBL" id="NPDS01000002">
    <property type="protein sequence ID" value="PJZ57774.1"/>
    <property type="molecule type" value="Genomic_DNA"/>
</dbReference>
<keyword evidence="4 13" id="KW-0812">Transmembrane</keyword>
<comment type="cofactor">
    <cofactor evidence="1">
        <name>FAD</name>
        <dbReference type="ChEBI" id="CHEBI:57692"/>
    </cofactor>
</comment>
<keyword evidence="6" id="KW-0479">Metal-binding</keyword>
<dbReference type="SUPFAM" id="SSF52343">
    <property type="entry name" value="Ferredoxin reductase-like, C-terminal NADP-linked domain"/>
    <property type="match status" value="1"/>
</dbReference>
<keyword evidence="5" id="KW-0001">2Fe-2S</keyword>
<feature type="transmembrane region" description="Helical" evidence="13">
    <location>
        <begin position="40"/>
        <end position="63"/>
    </location>
</feature>
<proteinExistence type="predicted"/>
<dbReference type="Proteomes" id="UP000231879">
    <property type="component" value="Unassembled WGS sequence"/>
</dbReference>
<evidence type="ECO:0000256" key="6">
    <source>
        <dbReference type="ARBA" id="ARBA00022723"/>
    </source>
</evidence>
<dbReference type="PRINTS" id="PR00410">
    <property type="entry name" value="PHEHYDRXLASE"/>
</dbReference>
<keyword evidence="9" id="KW-0560">Oxidoreductase</keyword>
<dbReference type="PANTHER" id="PTHR47354:SF8">
    <property type="entry name" value="1,2-PHENYLACETYL-COA EPOXIDASE, SUBUNIT E"/>
    <property type="match status" value="1"/>
</dbReference>
<gene>
    <name evidence="15" type="ORF">CH367_05065</name>
</gene>
<feature type="transmembrane region" description="Helical" evidence="13">
    <location>
        <begin position="7"/>
        <end position="28"/>
    </location>
</feature>
<evidence type="ECO:0000256" key="12">
    <source>
        <dbReference type="ARBA" id="ARBA00023136"/>
    </source>
</evidence>
<keyword evidence="7" id="KW-0274">FAD</keyword>
<feature type="transmembrane region" description="Helical" evidence="13">
    <location>
        <begin position="192"/>
        <end position="212"/>
    </location>
</feature>
<dbReference type="InterPro" id="IPR013130">
    <property type="entry name" value="Fe3_Rdtase_TM_dom"/>
</dbReference>
<dbReference type="Pfam" id="PF01794">
    <property type="entry name" value="Ferric_reduct"/>
    <property type="match status" value="1"/>
</dbReference>
<keyword evidence="8 13" id="KW-1133">Transmembrane helix</keyword>
<keyword evidence="12 13" id="KW-0472">Membrane</keyword>
<dbReference type="RefSeq" id="WP_100761426.1">
    <property type="nucleotide sequence ID" value="NZ_NPDS01000002.1"/>
</dbReference>
<evidence type="ECO:0000313" key="16">
    <source>
        <dbReference type="Proteomes" id="UP000231879"/>
    </source>
</evidence>
<dbReference type="PANTHER" id="PTHR47354">
    <property type="entry name" value="NADH OXIDOREDUCTASE HCR"/>
    <property type="match status" value="1"/>
</dbReference>
<organism evidence="15 16">
    <name type="scientific">Leptospira barantonii</name>
    <dbReference type="NCBI Taxonomy" id="2023184"/>
    <lineage>
        <taxon>Bacteria</taxon>
        <taxon>Pseudomonadati</taxon>
        <taxon>Spirochaetota</taxon>
        <taxon>Spirochaetia</taxon>
        <taxon>Leptospirales</taxon>
        <taxon>Leptospiraceae</taxon>
        <taxon>Leptospira</taxon>
    </lineage>
</organism>
<feature type="transmembrane region" description="Helical" evidence="13">
    <location>
        <begin position="128"/>
        <end position="152"/>
    </location>
</feature>
<evidence type="ECO:0000256" key="8">
    <source>
        <dbReference type="ARBA" id="ARBA00022989"/>
    </source>
</evidence>
<keyword evidence="10" id="KW-0408">Iron</keyword>
<dbReference type="SFLD" id="SFLDS00052">
    <property type="entry name" value="Ferric_Reductase_Domain"/>
    <property type="match status" value="1"/>
</dbReference>
<keyword evidence="16" id="KW-1185">Reference proteome</keyword>
<keyword evidence="3" id="KW-0285">Flavoprotein</keyword>
<dbReference type="CDD" id="cd06198">
    <property type="entry name" value="FNR_like_3"/>
    <property type="match status" value="1"/>
</dbReference>
<keyword evidence="11" id="KW-0411">Iron-sulfur</keyword>
<dbReference type="InterPro" id="IPR013112">
    <property type="entry name" value="FAD-bd_8"/>
</dbReference>
<comment type="subcellular location">
    <subcellularLocation>
        <location evidence="2">Membrane</location>
        <topology evidence="2">Multi-pass membrane protein</topology>
    </subcellularLocation>
</comment>
<evidence type="ECO:0000256" key="9">
    <source>
        <dbReference type="ARBA" id="ARBA00023002"/>
    </source>
</evidence>
<dbReference type="Gene3D" id="3.40.50.80">
    <property type="entry name" value="Nucleotide-binding domain of ferredoxin-NADP reductase (FNR) module"/>
    <property type="match status" value="1"/>
</dbReference>
<evidence type="ECO:0000256" key="3">
    <source>
        <dbReference type="ARBA" id="ARBA00022630"/>
    </source>
</evidence>
<evidence type="ECO:0000256" key="13">
    <source>
        <dbReference type="SAM" id="Phobius"/>
    </source>
</evidence>
<comment type="caution">
    <text evidence="15">The sequence shown here is derived from an EMBL/GenBank/DDBJ whole genome shotgun (WGS) entry which is preliminary data.</text>
</comment>
<reference evidence="15 16" key="1">
    <citation type="submission" date="2017-07" db="EMBL/GenBank/DDBJ databases">
        <title>Leptospira spp. isolated from tropical soils.</title>
        <authorList>
            <person name="Thibeaux R."/>
            <person name="Iraola G."/>
            <person name="Ferres I."/>
            <person name="Bierque E."/>
            <person name="Girault D."/>
            <person name="Soupe-Gilbert M.-E."/>
            <person name="Picardeau M."/>
            <person name="Goarant C."/>
        </authorList>
    </citation>
    <scope>NUCLEOTIDE SEQUENCE [LARGE SCALE GENOMIC DNA]</scope>
    <source>
        <strain evidence="15 16">FH4-C-A1</strain>
    </source>
</reference>
<dbReference type="InterPro" id="IPR017927">
    <property type="entry name" value="FAD-bd_FR_type"/>
</dbReference>
<protein>
    <recommendedName>
        <fullName evidence="14">FAD-binding FR-type domain-containing protein</fullName>
    </recommendedName>
</protein>
<evidence type="ECO:0000256" key="5">
    <source>
        <dbReference type="ARBA" id="ARBA00022714"/>
    </source>
</evidence>
<feature type="domain" description="FAD-binding FR-type" evidence="14">
    <location>
        <begin position="218"/>
        <end position="317"/>
    </location>
</feature>
<evidence type="ECO:0000256" key="1">
    <source>
        <dbReference type="ARBA" id="ARBA00001974"/>
    </source>
</evidence>
<evidence type="ECO:0000313" key="15">
    <source>
        <dbReference type="EMBL" id="PJZ57774.1"/>
    </source>
</evidence>
<evidence type="ECO:0000256" key="10">
    <source>
        <dbReference type="ARBA" id="ARBA00023004"/>
    </source>
</evidence>